<dbReference type="InParanoid" id="A0A317XMG4"/>
<dbReference type="Gene3D" id="4.10.240.10">
    <property type="entry name" value="Zn(2)-C6 fungal-type DNA-binding domain"/>
    <property type="match status" value="1"/>
</dbReference>
<evidence type="ECO:0000256" key="1">
    <source>
        <dbReference type="SAM" id="MobiDB-lite"/>
    </source>
</evidence>
<dbReference type="SUPFAM" id="SSF57701">
    <property type="entry name" value="Zn2/Cys6 DNA-binding domain"/>
    <property type="match status" value="1"/>
</dbReference>
<dbReference type="OrthoDB" id="39175at2759"/>
<keyword evidence="4" id="KW-1185">Reference proteome</keyword>
<evidence type="ECO:0000259" key="2">
    <source>
        <dbReference type="PROSITE" id="PS50048"/>
    </source>
</evidence>
<feature type="compositionally biased region" description="Low complexity" evidence="1">
    <location>
        <begin position="488"/>
        <end position="504"/>
    </location>
</feature>
<protein>
    <recommendedName>
        <fullName evidence="2">Zn(2)-C6 fungal-type domain-containing protein</fullName>
    </recommendedName>
</protein>
<proteinExistence type="predicted"/>
<dbReference type="PROSITE" id="PS50048">
    <property type="entry name" value="ZN2_CY6_FUNGAL_2"/>
    <property type="match status" value="1"/>
</dbReference>
<evidence type="ECO:0000313" key="3">
    <source>
        <dbReference type="EMBL" id="PWY99067.1"/>
    </source>
</evidence>
<dbReference type="PANTHER" id="PTHR47783:SF1">
    <property type="entry name" value="ZN(II)2CYS6 TRANSCRIPTION FACTOR (EUROFUNG)"/>
    <property type="match status" value="1"/>
</dbReference>
<dbReference type="PROSITE" id="PS00463">
    <property type="entry name" value="ZN2_CY6_FUNGAL_1"/>
    <property type="match status" value="1"/>
</dbReference>
<dbReference type="CDD" id="cd00067">
    <property type="entry name" value="GAL4"/>
    <property type="match status" value="1"/>
</dbReference>
<feature type="non-terminal residue" evidence="3">
    <location>
        <position position="587"/>
    </location>
</feature>
<feature type="compositionally biased region" description="Polar residues" evidence="1">
    <location>
        <begin position="450"/>
        <end position="465"/>
    </location>
</feature>
<organism evidence="3 4">
    <name type="scientific">Testicularia cyperi</name>
    <dbReference type="NCBI Taxonomy" id="1882483"/>
    <lineage>
        <taxon>Eukaryota</taxon>
        <taxon>Fungi</taxon>
        <taxon>Dikarya</taxon>
        <taxon>Basidiomycota</taxon>
        <taxon>Ustilaginomycotina</taxon>
        <taxon>Ustilaginomycetes</taxon>
        <taxon>Ustilaginales</taxon>
        <taxon>Anthracoideaceae</taxon>
        <taxon>Testicularia</taxon>
    </lineage>
</organism>
<name>A0A317XMG4_9BASI</name>
<sequence length="587" mass="61811">MSDPYATSSAKRPAMARKRTSEKGVETSSNAGSPSDSQDDAKQKTRARINMACIHCRHRKIKCDGTQPACATCVRLRRQCEYEPVTEIENLMSRERKRRNKEKKAARTASLGIFAGQTPLSMLHPIGYSLPAAPLAHYADLSQADLTPLFLSSPELGVPPHGHFVESEFGPRRRRGISMTQPAPRLSGFSTLEMGASFQMSSVSQPPTPQQGHRFFPSHVSSPLDAPVPPLDYLSTTPSSSSMVGGFAPLASPSHPPASQPQYQQHQPPQPTPLDLIGLNGPSMSGPYQGGPASASAADFDIGVVNLSELPTVVPTSAHVRPIDLPAPHGHFDFASLPFPTQDCFLAEVPFTSLRRRSSIHLPVGQADQFRRPSIAEVATAALMQRVSGKRAEKVNKDTKQVADGLLSDSSDIMAWNANVQSSQLSGSLASWSGFGAVPEQPTYAGDASSYISPDTPTARSNSDGLLSFVPLSPPDAAVSSGLPGAQSTVDGTSSASLSSVSSTNGDSAGTIEAPALDASYFSPGTGKISREASPFSLSSASVSAPSSTVIVQNGWAAFQTVGAPLLSPVSDLNNSFNNFSVFGAPS</sequence>
<feature type="compositionally biased region" description="Polar residues" evidence="1">
    <location>
        <begin position="234"/>
        <end position="243"/>
    </location>
</feature>
<dbReference type="STRING" id="1882483.A0A317XMG4"/>
<dbReference type="GO" id="GO:0000981">
    <property type="term" value="F:DNA-binding transcription factor activity, RNA polymerase II-specific"/>
    <property type="evidence" value="ECO:0007669"/>
    <property type="project" value="InterPro"/>
</dbReference>
<accession>A0A317XMG4</accession>
<feature type="domain" description="Zn(2)-C6 fungal-type" evidence="2">
    <location>
        <begin position="52"/>
        <end position="82"/>
    </location>
</feature>
<evidence type="ECO:0000313" key="4">
    <source>
        <dbReference type="Proteomes" id="UP000246740"/>
    </source>
</evidence>
<dbReference type="InterPro" id="IPR036864">
    <property type="entry name" value="Zn2-C6_fun-type_DNA-bd_sf"/>
</dbReference>
<dbReference type="Pfam" id="PF00172">
    <property type="entry name" value="Zn_clus"/>
    <property type="match status" value="1"/>
</dbReference>
<dbReference type="AlphaFoldDB" id="A0A317XMG4"/>
<gene>
    <name evidence="3" type="ORF">BCV70DRAFT_140364</name>
</gene>
<feature type="region of interest" description="Disordered" evidence="1">
    <location>
        <begin position="446"/>
        <end position="509"/>
    </location>
</feature>
<dbReference type="SMART" id="SM00066">
    <property type="entry name" value="GAL4"/>
    <property type="match status" value="1"/>
</dbReference>
<dbReference type="EMBL" id="KZ819196">
    <property type="protein sequence ID" value="PWY99067.1"/>
    <property type="molecule type" value="Genomic_DNA"/>
</dbReference>
<feature type="region of interest" description="Disordered" evidence="1">
    <location>
        <begin position="166"/>
        <end position="292"/>
    </location>
</feature>
<feature type="compositionally biased region" description="Polar residues" evidence="1">
    <location>
        <begin position="1"/>
        <end position="10"/>
    </location>
</feature>
<feature type="compositionally biased region" description="Polar residues" evidence="1">
    <location>
        <begin position="26"/>
        <end position="36"/>
    </location>
</feature>
<dbReference type="PANTHER" id="PTHR47783">
    <property type="entry name" value="ZN(II)2CYS6 TRANSCRIPTION FACTOR (EUROFUNG)-RELATED"/>
    <property type="match status" value="1"/>
</dbReference>
<dbReference type="InterPro" id="IPR001138">
    <property type="entry name" value="Zn2Cys6_DnaBD"/>
</dbReference>
<feature type="region of interest" description="Disordered" evidence="1">
    <location>
        <begin position="1"/>
        <end position="43"/>
    </location>
</feature>
<reference evidence="3 4" key="1">
    <citation type="journal article" date="2018" name="Mol. Biol. Evol.">
        <title>Broad Genomic Sampling Reveals a Smut Pathogenic Ancestry of the Fungal Clade Ustilaginomycotina.</title>
        <authorList>
            <person name="Kijpornyongpan T."/>
            <person name="Mondo S.J."/>
            <person name="Barry K."/>
            <person name="Sandor L."/>
            <person name="Lee J."/>
            <person name="Lipzen A."/>
            <person name="Pangilinan J."/>
            <person name="LaButti K."/>
            <person name="Hainaut M."/>
            <person name="Henrissat B."/>
            <person name="Grigoriev I.V."/>
            <person name="Spatafora J.W."/>
            <person name="Aime M.C."/>
        </authorList>
    </citation>
    <scope>NUCLEOTIDE SEQUENCE [LARGE SCALE GENOMIC DNA]</scope>
    <source>
        <strain evidence="3 4">MCA 3645</strain>
    </source>
</reference>
<dbReference type="Proteomes" id="UP000246740">
    <property type="component" value="Unassembled WGS sequence"/>
</dbReference>
<dbReference type="GO" id="GO:0008270">
    <property type="term" value="F:zinc ion binding"/>
    <property type="evidence" value="ECO:0007669"/>
    <property type="project" value="InterPro"/>
</dbReference>